<dbReference type="EMBL" id="CP024199">
    <property type="protein sequence ID" value="AUG54757.1"/>
    <property type="molecule type" value="Genomic_DNA"/>
</dbReference>
<evidence type="ECO:0000313" key="1">
    <source>
        <dbReference type="EMBL" id="AUG54757.1"/>
    </source>
</evidence>
<protein>
    <recommendedName>
        <fullName evidence="3">Threonine ammonia-lyase</fullName>
    </recommendedName>
</protein>
<keyword evidence="2" id="KW-1185">Reference proteome</keyword>
<dbReference type="Proteomes" id="UP000233458">
    <property type="component" value="Chromosome"/>
</dbReference>
<proteinExistence type="predicted"/>
<sequence>MRRQHLAFQAITSKDRHLVGRQIQDALTLAGGWVDDARFYSNKMTTIRFTLIGRDVAVFLGKLQEDGLKVEEVSRPGNAIAAAAAAADDAEISGSIQITFLHDEPDLKQVIPAVPG</sequence>
<gene>
    <name evidence="1" type="ORF">CSC3H3_20055</name>
</gene>
<dbReference type="RefSeq" id="WP_101285977.1">
    <property type="nucleotide sequence ID" value="NZ_CP024199.1"/>
</dbReference>
<evidence type="ECO:0000313" key="2">
    <source>
        <dbReference type="Proteomes" id="UP000233458"/>
    </source>
</evidence>
<evidence type="ECO:0008006" key="3">
    <source>
        <dbReference type="Google" id="ProtNLM"/>
    </source>
</evidence>
<name>A0ABM6QDU2_9PROT</name>
<reference evidence="1 2" key="1">
    <citation type="submission" date="2017-10" db="EMBL/GenBank/DDBJ databases">
        <title>Biodiversity and function of Thalassospira species in the particle-attached aromatic-hydrocarbon-degrading consortia from the surface seawater of the China South Sea.</title>
        <authorList>
            <person name="Dong C."/>
            <person name="Liu R."/>
            <person name="Shao Z."/>
        </authorList>
    </citation>
    <scope>NUCLEOTIDE SEQUENCE [LARGE SCALE GENOMIC DNA]</scope>
    <source>
        <strain evidence="1 2">CSC3H3</strain>
    </source>
</reference>
<accession>A0ABM6QDU2</accession>
<organism evidence="1 2">
    <name type="scientific">Thalassospira marina</name>
    <dbReference type="NCBI Taxonomy" id="2048283"/>
    <lineage>
        <taxon>Bacteria</taxon>
        <taxon>Pseudomonadati</taxon>
        <taxon>Pseudomonadota</taxon>
        <taxon>Alphaproteobacteria</taxon>
        <taxon>Rhodospirillales</taxon>
        <taxon>Thalassospiraceae</taxon>
        <taxon>Thalassospira</taxon>
    </lineage>
</organism>